<organism evidence="2 3">
    <name type="scientific">Streptomyces arboris</name>
    <dbReference type="NCBI Taxonomy" id="2600619"/>
    <lineage>
        <taxon>Bacteria</taxon>
        <taxon>Bacillati</taxon>
        <taxon>Actinomycetota</taxon>
        <taxon>Actinomycetes</taxon>
        <taxon>Kitasatosporales</taxon>
        <taxon>Streptomycetaceae</taxon>
        <taxon>Streptomyces</taxon>
    </lineage>
</organism>
<feature type="transmembrane region" description="Helical" evidence="1">
    <location>
        <begin position="59"/>
        <end position="76"/>
    </location>
</feature>
<keyword evidence="3" id="KW-1185">Reference proteome</keyword>
<keyword evidence="1" id="KW-1133">Transmembrane helix</keyword>
<keyword evidence="1" id="KW-0812">Transmembrane</keyword>
<accession>A0A5N5EJT2</accession>
<evidence type="ECO:0008006" key="4">
    <source>
        <dbReference type="Google" id="ProtNLM"/>
    </source>
</evidence>
<comment type="caution">
    <text evidence="2">The sequence shown here is derived from an EMBL/GenBank/DDBJ whole genome shotgun (WGS) entry which is preliminary data.</text>
</comment>
<dbReference type="Proteomes" id="UP000326907">
    <property type="component" value="Unassembled WGS sequence"/>
</dbReference>
<feature type="transmembrane region" description="Helical" evidence="1">
    <location>
        <begin position="155"/>
        <end position="176"/>
    </location>
</feature>
<sequence length="187" mass="20238">MDDREHRAARREVLLLEYEVLKAEQKARIIARDHLMYATLAGLVSVLVVVLTADAPAGAVLLLPPVCLVLGWTYLANDQKISAAGRYLRDELAPRFAELTGTRPDEVLCWEWAHRSEPGRSVAKILQLAVDLIMFVVPTAVAVVLHWTAATPGRGLSLVAVAELAAAAVLAVRIVLAADFASEGRTP</sequence>
<reference evidence="2 3" key="1">
    <citation type="submission" date="2019-09" db="EMBL/GenBank/DDBJ databases">
        <authorList>
            <person name="Liu P."/>
        </authorList>
    </citation>
    <scope>NUCLEOTIDE SEQUENCE [LARGE SCALE GENOMIC DNA]</scope>
    <source>
        <strain evidence="2 3">TRM68085</strain>
    </source>
</reference>
<proteinExistence type="predicted"/>
<keyword evidence="1" id="KW-0472">Membrane</keyword>
<protein>
    <recommendedName>
        <fullName evidence="4">Integral membrane protein</fullName>
    </recommendedName>
</protein>
<name>A0A5N5EJT2_9ACTN</name>
<feature type="transmembrane region" description="Helical" evidence="1">
    <location>
        <begin position="35"/>
        <end position="53"/>
    </location>
</feature>
<evidence type="ECO:0000313" key="3">
    <source>
        <dbReference type="Proteomes" id="UP000326907"/>
    </source>
</evidence>
<evidence type="ECO:0000256" key="1">
    <source>
        <dbReference type="SAM" id="Phobius"/>
    </source>
</evidence>
<gene>
    <name evidence="2" type="ORF">F5983_18315</name>
</gene>
<dbReference type="AlphaFoldDB" id="A0A5N5EJT2"/>
<feature type="transmembrane region" description="Helical" evidence="1">
    <location>
        <begin position="125"/>
        <end position="149"/>
    </location>
</feature>
<evidence type="ECO:0000313" key="2">
    <source>
        <dbReference type="EMBL" id="KAB2591178.1"/>
    </source>
</evidence>
<dbReference type="EMBL" id="VYUA01000015">
    <property type="protein sequence ID" value="KAB2591178.1"/>
    <property type="molecule type" value="Genomic_DNA"/>
</dbReference>